<reference evidence="2 3" key="1">
    <citation type="journal article" date="2015" name="Antonie Van Leeuwenhoek">
        <title>Lampropedia puyangensis sp. nov., isolated from symptomatic bark of Populus ? euramericana canker and emended description of Lampropedia hyalina (Ehrenberg 1832) Lee et al. 2004.</title>
        <authorList>
            <person name="Li Y."/>
            <person name="Wang T."/>
            <person name="Piao C.G."/>
            <person name="Wang L.F."/>
            <person name="Tian G.Z."/>
            <person name="Zhu T.H."/>
            <person name="Guo M.W."/>
        </authorList>
    </citation>
    <scope>NUCLEOTIDE SEQUENCE [LARGE SCALE GENOMIC DNA]</scope>
    <source>
        <strain evidence="2 3">2-bin</strain>
    </source>
</reference>
<gene>
    <name evidence="2" type="ORF">E9531_10220</name>
</gene>
<evidence type="ECO:0000256" key="1">
    <source>
        <dbReference type="SAM" id="Phobius"/>
    </source>
</evidence>
<accession>A0A4S8F067</accession>
<keyword evidence="3" id="KW-1185">Reference proteome</keyword>
<evidence type="ECO:0000313" key="2">
    <source>
        <dbReference type="EMBL" id="THU00640.1"/>
    </source>
</evidence>
<name>A0A4S8F067_9BURK</name>
<dbReference type="EMBL" id="STFG01000010">
    <property type="protein sequence ID" value="THU00640.1"/>
    <property type="molecule type" value="Genomic_DNA"/>
</dbReference>
<dbReference type="AlphaFoldDB" id="A0A4S8F067"/>
<dbReference type="RefSeq" id="WP_211343414.1">
    <property type="nucleotide sequence ID" value="NZ_STFG01000010.1"/>
</dbReference>
<comment type="caution">
    <text evidence="2">The sequence shown here is derived from an EMBL/GenBank/DDBJ whole genome shotgun (WGS) entry which is preliminary data.</text>
</comment>
<dbReference type="Proteomes" id="UP000308917">
    <property type="component" value="Unassembled WGS sequence"/>
</dbReference>
<evidence type="ECO:0000313" key="3">
    <source>
        <dbReference type="Proteomes" id="UP000308917"/>
    </source>
</evidence>
<keyword evidence="1" id="KW-1133">Transmembrane helix</keyword>
<proteinExistence type="predicted"/>
<organism evidence="2 3">
    <name type="scientific">Lampropedia puyangensis</name>
    <dbReference type="NCBI Taxonomy" id="1330072"/>
    <lineage>
        <taxon>Bacteria</taxon>
        <taxon>Pseudomonadati</taxon>
        <taxon>Pseudomonadota</taxon>
        <taxon>Betaproteobacteria</taxon>
        <taxon>Burkholderiales</taxon>
        <taxon>Comamonadaceae</taxon>
        <taxon>Lampropedia</taxon>
    </lineage>
</organism>
<sequence>MHHDNSPTAQVLAARCFLLLSDPMLMLVLLTLLLLGLVLEQTRQCACRTAGWHAIQQEVEQWLAARRRKPVLRQMYSAVASILVLPPPERLTR</sequence>
<keyword evidence="1" id="KW-0472">Membrane</keyword>
<feature type="transmembrane region" description="Helical" evidence="1">
    <location>
        <begin position="12"/>
        <end position="39"/>
    </location>
</feature>
<keyword evidence="1" id="KW-0812">Transmembrane</keyword>
<protein>
    <submittedName>
        <fullName evidence="2">Uncharacterized protein</fullName>
    </submittedName>
</protein>